<reference evidence="3 5" key="1">
    <citation type="journal article" date="2008" name="Science">
        <title>The Physcomitrella genome reveals evolutionary insights into the conquest of land by plants.</title>
        <authorList>
            <person name="Rensing S."/>
            <person name="Lang D."/>
            <person name="Zimmer A."/>
            <person name="Terry A."/>
            <person name="Salamov A."/>
            <person name="Shapiro H."/>
            <person name="Nishiyama T."/>
            <person name="Perroud P.-F."/>
            <person name="Lindquist E."/>
            <person name="Kamisugi Y."/>
            <person name="Tanahashi T."/>
            <person name="Sakakibara K."/>
            <person name="Fujita T."/>
            <person name="Oishi K."/>
            <person name="Shin-I T."/>
            <person name="Kuroki Y."/>
            <person name="Toyoda A."/>
            <person name="Suzuki Y."/>
            <person name="Hashimoto A."/>
            <person name="Yamaguchi K."/>
            <person name="Sugano A."/>
            <person name="Kohara Y."/>
            <person name="Fujiyama A."/>
            <person name="Anterola A."/>
            <person name="Aoki S."/>
            <person name="Ashton N."/>
            <person name="Barbazuk W.B."/>
            <person name="Barker E."/>
            <person name="Bennetzen J."/>
            <person name="Bezanilla M."/>
            <person name="Blankenship R."/>
            <person name="Cho S.H."/>
            <person name="Dutcher S."/>
            <person name="Estelle M."/>
            <person name="Fawcett J.A."/>
            <person name="Gundlach H."/>
            <person name="Hanada K."/>
            <person name="Heyl A."/>
            <person name="Hicks K.A."/>
            <person name="Hugh J."/>
            <person name="Lohr M."/>
            <person name="Mayer K."/>
            <person name="Melkozernov A."/>
            <person name="Murata T."/>
            <person name="Nelson D."/>
            <person name="Pils B."/>
            <person name="Prigge M."/>
            <person name="Reiss B."/>
            <person name="Renner T."/>
            <person name="Rombauts S."/>
            <person name="Rushton P."/>
            <person name="Sanderfoot A."/>
            <person name="Schween G."/>
            <person name="Shiu S.-H."/>
            <person name="Stueber K."/>
            <person name="Theodoulou F.L."/>
            <person name="Tu H."/>
            <person name="Van de Peer Y."/>
            <person name="Verrier P.J."/>
            <person name="Waters E."/>
            <person name="Wood A."/>
            <person name="Yang L."/>
            <person name="Cove D."/>
            <person name="Cuming A."/>
            <person name="Hasebe M."/>
            <person name="Lucas S."/>
            <person name="Mishler D.B."/>
            <person name="Reski R."/>
            <person name="Grigoriev I."/>
            <person name="Quatrano R.S."/>
            <person name="Boore J.L."/>
        </authorList>
    </citation>
    <scope>NUCLEOTIDE SEQUENCE [LARGE SCALE GENOMIC DNA]</scope>
    <source>
        <strain evidence="4 5">cv. Gransden 2004</strain>
    </source>
</reference>
<name>A9TXT2_PHYPA</name>
<dbReference type="AlphaFoldDB" id="A9TXT2"/>
<dbReference type="HOGENOM" id="CLU_1231662_0_0_1"/>
<dbReference type="Proteomes" id="UP000006727">
    <property type="component" value="Chromosome 11"/>
</dbReference>
<dbReference type="EnsemblPlants" id="Pp3c11_6320V3.1">
    <property type="protein sequence ID" value="PAC:32959101.CDS.1"/>
    <property type="gene ID" value="Pp3c11_6320"/>
</dbReference>
<gene>
    <name evidence="3" type="ORF">PHYPA_014666</name>
</gene>
<keyword evidence="2" id="KW-0472">Membrane</keyword>
<organism evidence="3">
    <name type="scientific">Physcomitrium patens</name>
    <name type="common">Spreading-leaved earth moss</name>
    <name type="synonym">Physcomitrella patens</name>
    <dbReference type="NCBI Taxonomy" id="3218"/>
    <lineage>
        <taxon>Eukaryota</taxon>
        <taxon>Viridiplantae</taxon>
        <taxon>Streptophyta</taxon>
        <taxon>Embryophyta</taxon>
        <taxon>Bryophyta</taxon>
        <taxon>Bryophytina</taxon>
        <taxon>Bryopsida</taxon>
        <taxon>Funariidae</taxon>
        <taxon>Funariales</taxon>
        <taxon>Funariaceae</taxon>
        <taxon>Physcomitrium</taxon>
    </lineage>
</organism>
<reference evidence="3 5" key="2">
    <citation type="journal article" date="2018" name="Plant J.">
        <title>The Physcomitrella patens chromosome-scale assembly reveals moss genome structure and evolution.</title>
        <authorList>
            <person name="Lang D."/>
            <person name="Ullrich K.K."/>
            <person name="Murat F."/>
            <person name="Fuchs J."/>
            <person name="Jenkins J."/>
            <person name="Haas F.B."/>
            <person name="Piednoel M."/>
            <person name="Gundlach H."/>
            <person name="Van Bel M."/>
            <person name="Meyberg R."/>
            <person name="Vives C."/>
            <person name="Morata J."/>
            <person name="Symeonidi A."/>
            <person name="Hiss M."/>
            <person name="Muchero W."/>
            <person name="Kamisugi Y."/>
            <person name="Saleh O."/>
            <person name="Blanc G."/>
            <person name="Decker E.L."/>
            <person name="van Gessel N."/>
            <person name="Grimwood J."/>
            <person name="Hayes R.D."/>
            <person name="Graham S.W."/>
            <person name="Gunter L.E."/>
            <person name="McDaniel S.F."/>
            <person name="Hoernstein S.N.W."/>
            <person name="Larsson A."/>
            <person name="Li F.W."/>
            <person name="Perroud P.F."/>
            <person name="Phillips J."/>
            <person name="Ranjan P."/>
            <person name="Rokshar D.S."/>
            <person name="Rothfels C.J."/>
            <person name="Schneider L."/>
            <person name="Shu S."/>
            <person name="Stevenson D.W."/>
            <person name="Thummler F."/>
            <person name="Tillich M."/>
            <person name="Villarreal Aguilar J.C."/>
            <person name="Widiez T."/>
            <person name="Wong G.K."/>
            <person name="Wymore A."/>
            <person name="Zhang Y."/>
            <person name="Zimmer A.D."/>
            <person name="Quatrano R.S."/>
            <person name="Mayer K.F.X."/>
            <person name="Goodstein D."/>
            <person name="Casacuberta J.M."/>
            <person name="Vandepoele K."/>
            <person name="Reski R."/>
            <person name="Cuming A.C."/>
            <person name="Tuskan G.A."/>
            <person name="Maumus F."/>
            <person name="Salse J."/>
            <person name="Schmutz J."/>
            <person name="Rensing S.A."/>
        </authorList>
    </citation>
    <scope>NUCLEOTIDE SEQUENCE [LARGE SCALE GENOMIC DNA]</scope>
    <source>
        <strain evidence="4 5">cv. Gransden 2004</strain>
    </source>
</reference>
<proteinExistence type="predicted"/>
<dbReference type="PaxDb" id="3218-PP1S364_11V6.1"/>
<accession>A9TXT2</accession>
<feature type="region of interest" description="Disordered" evidence="1">
    <location>
        <begin position="1"/>
        <end position="54"/>
    </location>
</feature>
<dbReference type="InParanoid" id="A9TXT2"/>
<evidence type="ECO:0000256" key="1">
    <source>
        <dbReference type="SAM" id="MobiDB-lite"/>
    </source>
</evidence>
<protein>
    <submittedName>
        <fullName evidence="3 4">Uncharacterized protein</fullName>
    </submittedName>
</protein>
<keyword evidence="2" id="KW-0812">Transmembrane</keyword>
<dbReference type="EMBL" id="ABEU02000011">
    <property type="protein sequence ID" value="PNR44896.1"/>
    <property type="molecule type" value="Genomic_DNA"/>
</dbReference>
<evidence type="ECO:0000256" key="2">
    <source>
        <dbReference type="SAM" id="Phobius"/>
    </source>
</evidence>
<feature type="region of interest" description="Disordered" evidence="1">
    <location>
        <begin position="79"/>
        <end position="125"/>
    </location>
</feature>
<dbReference type="Gramene" id="Pp3c11_6320V3.1">
    <property type="protein sequence ID" value="PAC:32959101.CDS.1"/>
    <property type="gene ID" value="Pp3c11_6320"/>
</dbReference>
<evidence type="ECO:0000313" key="4">
    <source>
        <dbReference type="EnsemblPlants" id="PAC:32959101.CDS.1"/>
    </source>
</evidence>
<keyword evidence="2" id="KW-1133">Transmembrane helix</keyword>
<evidence type="ECO:0000313" key="3">
    <source>
        <dbReference type="EMBL" id="PNR44896.1"/>
    </source>
</evidence>
<reference evidence="4" key="3">
    <citation type="submission" date="2020-12" db="UniProtKB">
        <authorList>
            <consortium name="EnsemblPlants"/>
        </authorList>
    </citation>
    <scope>IDENTIFICATION</scope>
</reference>
<feature type="compositionally biased region" description="Basic and acidic residues" evidence="1">
    <location>
        <begin position="115"/>
        <end position="125"/>
    </location>
</feature>
<sequence length="225" mass="26006">MARNSSTKCRDQGSPNPNSYKDNKHLLRNKSTNESPKKAAYDSGRPLPLGVFPEAQQVGAKDKFAGFNKKVKESLRHSIDSYPIDHPSSPRFMDYPSTRAAPAPSPAVSDAPDGSAEKVLTDGSHSDSELQESIYSQQRVQIKRLMIGVFLGFLIFSLLWWWWFPKSIWRTLRYQDEDDEVNVEKSRRRLKRQMCWFNMPCQYDCKEDEWTSGDPSRKYAKLHWP</sequence>
<feature type="compositionally biased region" description="Low complexity" evidence="1">
    <location>
        <begin position="96"/>
        <end position="114"/>
    </location>
</feature>
<keyword evidence="5" id="KW-1185">Reference proteome</keyword>
<feature type="compositionally biased region" description="Polar residues" evidence="1">
    <location>
        <begin position="1"/>
        <end position="20"/>
    </location>
</feature>
<feature type="transmembrane region" description="Helical" evidence="2">
    <location>
        <begin position="145"/>
        <end position="164"/>
    </location>
</feature>
<evidence type="ECO:0000313" key="5">
    <source>
        <dbReference type="Proteomes" id="UP000006727"/>
    </source>
</evidence>